<sequence length="122" mass="13848">MAQKTLLGRGGLTYVDRRDFVRGDYTVLKRMRWPSVSLWVEDSTLTFSSRAASDALQHAEVTALPHRPVVLGRFPLPAFAVSFETEERDQVLLFWAPRARAIIRELARLGWDADANADDFLT</sequence>
<gene>
    <name evidence="1" type="ORF">SAMN05421684_8511</name>
</gene>
<dbReference type="RefSeq" id="WP_090805091.1">
    <property type="nucleotide sequence ID" value="NZ_BOND01000005.1"/>
</dbReference>
<dbReference type="Proteomes" id="UP000199632">
    <property type="component" value="Unassembled WGS sequence"/>
</dbReference>
<evidence type="ECO:0000313" key="1">
    <source>
        <dbReference type="EMBL" id="SDZ67760.1"/>
    </source>
</evidence>
<reference evidence="2" key="1">
    <citation type="submission" date="2016-10" db="EMBL/GenBank/DDBJ databases">
        <authorList>
            <person name="Varghese N."/>
            <person name="Submissions S."/>
        </authorList>
    </citation>
    <scope>NUCLEOTIDE SEQUENCE [LARGE SCALE GENOMIC DNA]</scope>
    <source>
        <strain evidence="2">DSM 44718</strain>
    </source>
</reference>
<dbReference type="STRING" id="137265.SAMN05421684_8511"/>
<dbReference type="OrthoDB" id="3381794at2"/>
<protein>
    <submittedName>
        <fullName evidence="1">Uncharacterized protein</fullName>
    </submittedName>
</protein>
<name>A0A1H3UZ89_9ACTN</name>
<accession>A0A1H3UZ89</accession>
<proteinExistence type="predicted"/>
<evidence type="ECO:0000313" key="2">
    <source>
        <dbReference type="Proteomes" id="UP000199632"/>
    </source>
</evidence>
<keyword evidence="2" id="KW-1185">Reference proteome</keyword>
<organism evidence="1 2">
    <name type="scientific">Asanoa ishikariensis</name>
    <dbReference type="NCBI Taxonomy" id="137265"/>
    <lineage>
        <taxon>Bacteria</taxon>
        <taxon>Bacillati</taxon>
        <taxon>Actinomycetota</taxon>
        <taxon>Actinomycetes</taxon>
        <taxon>Micromonosporales</taxon>
        <taxon>Micromonosporaceae</taxon>
        <taxon>Asanoa</taxon>
    </lineage>
</organism>
<dbReference type="AlphaFoldDB" id="A0A1H3UZ89"/>
<dbReference type="EMBL" id="FNQB01000008">
    <property type="protein sequence ID" value="SDZ67760.1"/>
    <property type="molecule type" value="Genomic_DNA"/>
</dbReference>